<dbReference type="InterPro" id="IPR011251">
    <property type="entry name" value="Luciferase-like_dom"/>
</dbReference>
<dbReference type="GO" id="GO:0046306">
    <property type="term" value="P:alkanesulfonate catabolic process"/>
    <property type="evidence" value="ECO:0007669"/>
    <property type="project" value="TreeGrafter"/>
</dbReference>
<dbReference type="OrthoDB" id="3206024at2"/>
<dbReference type="RefSeq" id="WP_093574466.1">
    <property type="nucleotide sequence ID" value="NZ_FOWC01000005.1"/>
</dbReference>
<dbReference type="Proteomes" id="UP000199137">
    <property type="component" value="Unassembled WGS sequence"/>
</dbReference>
<keyword evidence="2" id="KW-0288">FMN</keyword>
<feature type="domain" description="Luciferase-like" evidence="6">
    <location>
        <begin position="20"/>
        <end position="221"/>
    </location>
</feature>
<keyword evidence="5" id="KW-0812">Transmembrane</keyword>
<protein>
    <submittedName>
        <fullName evidence="7">Probable F420-dependent oxidoreductase, Rv2161c family</fullName>
    </submittedName>
</protein>
<proteinExistence type="predicted"/>
<evidence type="ECO:0000256" key="3">
    <source>
        <dbReference type="ARBA" id="ARBA00023002"/>
    </source>
</evidence>
<evidence type="ECO:0000256" key="2">
    <source>
        <dbReference type="ARBA" id="ARBA00022643"/>
    </source>
</evidence>
<dbReference type="PANTHER" id="PTHR42847:SF4">
    <property type="entry name" value="ALKANESULFONATE MONOOXYGENASE-RELATED"/>
    <property type="match status" value="1"/>
</dbReference>
<evidence type="ECO:0000313" key="8">
    <source>
        <dbReference type="Proteomes" id="UP000199137"/>
    </source>
</evidence>
<dbReference type="InterPro" id="IPR036661">
    <property type="entry name" value="Luciferase-like_sf"/>
</dbReference>
<keyword evidence="3" id="KW-0560">Oxidoreductase</keyword>
<dbReference type="SUPFAM" id="SSF51679">
    <property type="entry name" value="Bacterial luciferase-like"/>
    <property type="match status" value="1"/>
</dbReference>
<organism evidence="7 8">
    <name type="scientific">Amycolatopsis rubida</name>
    <dbReference type="NCBI Taxonomy" id="112413"/>
    <lineage>
        <taxon>Bacteria</taxon>
        <taxon>Bacillati</taxon>
        <taxon>Actinomycetota</taxon>
        <taxon>Actinomycetes</taxon>
        <taxon>Pseudonocardiales</taxon>
        <taxon>Pseudonocardiaceae</taxon>
        <taxon>Amycolatopsis</taxon>
    </lineage>
</organism>
<evidence type="ECO:0000256" key="4">
    <source>
        <dbReference type="ARBA" id="ARBA00023033"/>
    </source>
</evidence>
<dbReference type="EMBL" id="FOWC01000005">
    <property type="protein sequence ID" value="SFP52628.1"/>
    <property type="molecule type" value="Genomic_DNA"/>
</dbReference>
<dbReference type="NCBIfam" id="TIGR03619">
    <property type="entry name" value="F420_Rv2161c"/>
    <property type="match status" value="1"/>
</dbReference>
<dbReference type="STRING" id="112413.SAMN05421854_105526"/>
<evidence type="ECO:0000256" key="5">
    <source>
        <dbReference type="SAM" id="Phobius"/>
    </source>
</evidence>
<accession>A0A1I5R275</accession>
<evidence type="ECO:0000313" key="7">
    <source>
        <dbReference type="EMBL" id="SFP52628.1"/>
    </source>
</evidence>
<keyword evidence="1" id="KW-0285">Flavoprotein</keyword>
<evidence type="ECO:0000256" key="1">
    <source>
        <dbReference type="ARBA" id="ARBA00022630"/>
    </source>
</evidence>
<dbReference type="AlphaFoldDB" id="A0A1I5R275"/>
<reference evidence="7 8" key="1">
    <citation type="submission" date="2016-10" db="EMBL/GenBank/DDBJ databases">
        <authorList>
            <person name="de Groot N.N."/>
        </authorList>
    </citation>
    <scope>NUCLEOTIDE SEQUENCE [LARGE SCALE GENOMIC DNA]</scope>
    <source>
        <strain evidence="7 8">DSM 44637</strain>
    </source>
</reference>
<keyword evidence="4" id="KW-0503">Monooxygenase</keyword>
<keyword evidence="5" id="KW-0472">Membrane</keyword>
<dbReference type="PANTHER" id="PTHR42847">
    <property type="entry name" value="ALKANESULFONATE MONOOXYGENASE"/>
    <property type="match status" value="1"/>
</dbReference>
<evidence type="ECO:0000259" key="6">
    <source>
        <dbReference type="Pfam" id="PF00296"/>
    </source>
</evidence>
<dbReference type="InterPro" id="IPR019921">
    <property type="entry name" value="Lucif-like_OxRdtase_Rv2161c"/>
</dbReference>
<dbReference type="InterPro" id="IPR050172">
    <property type="entry name" value="SsuD_RutA_monooxygenase"/>
</dbReference>
<dbReference type="Pfam" id="PF00296">
    <property type="entry name" value="Bac_luciferase"/>
    <property type="match status" value="1"/>
</dbReference>
<feature type="transmembrane region" description="Helical" evidence="5">
    <location>
        <begin position="64"/>
        <end position="87"/>
    </location>
</feature>
<name>A0A1I5R275_9PSEU</name>
<dbReference type="GO" id="GO:0008726">
    <property type="term" value="F:alkanesulfonate monooxygenase activity"/>
    <property type="evidence" value="ECO:0007669"/>
    <property type="project" value="TreeGrafter"/>
</dbReference>
<keyword evidence="5" id="KW-1133">Transmembrane helix</keyword>
<dbReference type="Gene3D" id="3.20.20.30">
    <property type="entry name" value="Luciferase-like domain"/>
    <property type="match status" value="1"/>
</dbReference>
<sequence>MDFGISTFVTDEGIRPDVLGEAAEERGFASLFLAEHSHIPASRETPYPGGDELPRIYYRTLDPFVALTAAAVNTSGLVLGTGVVLLIQRDIIHTAKEAASLDLVSRGRFAFGVGAGWNREEMANHGTDPKTRGALLNEQIAALKAIWTQEQAEFHGKHIDFDPIFAWPKPVRKPHPPILVGGASDAALKRLIEHGDGWIPNPAVSPDDVRRVRRQLADAGRGDLPSQLFGGPADADAIKQYADAGLDHYGFMLPTLPEAETLALLDEYARLAAAFRAE</sequence>
<gene>
    <name evidence="7" type="ORF">SAMN05421854_105526</name>
</gene>